<accession>A0A5C5YNT6</accession>
<protein>
    <recommendedName>
        <fullName evidence="2">Cadherin domain-containing protein</fullName>
    </recommendedName>
</protein>
<evidence type="ECO:0000313" key="3">
    <source>
        <dbReference type="EMBL" id="TWT76611.1"/>
    </source>
</evidence>
<dbReference type="InterPro" id="IPR002126">
    <property type="entry name" value="Cadherin-like_dom"/>
</dbReference>
<keyword evidence="4" id="KW-1185">Reference proteome</keyword>
<sequence>MVSNLDEDADTSSAIVVATIAVSDDALGTETLSLTGTDAGLFEIVGNDLRLRAGSTLNFETNPSLDVTVNVDDASIPGSPDDFDSHSVTISDVNEAPTITLSSVVSNLDEDADTSSAIVVATIAVSDDALGTETLSLTGTDSGLFEIVGNDLRLRAGSTLDFETNPSLDVTVNVDDAAIPGNPEDFDSHSVTVGDVNEAPTLGDWTGTVVSGQQLIVSSDVFQSLSSDMDGDLVTAVLVTNPESGTLTLDADGQFHYRSRLGFVGDVSFQWKPNDGLLDGNTATVVISVSPAPLPPQPTPQPDPVETTEDTSNEDFAEEAETDDSDADSSEEDFENESEPVAEPIPTAQESVKGHHQAKNATNVLDEINTARDNDDVAVFTKQLSLNTETQCVRDANDSARSEYRSDTIASSTYSSNGSVAVAISSVDYALMTKPGKMWDQLDHCQEALESQIRGDLIVVGTAGAAASSFTIGVVAWALRSGFLVSGLIAQIPAWRGVDPLLIMQGLSSGDTGETLEELMDRRSREIEDQED</sequence>
<dbReference type="PROSITE" id="PS50268">
    <property type="entry name" value="CADHERIN_2"/>
    <property type="match status" value="1"/>
</dbReference>
<dbReference type="GO" id="GO:0005509">
    <property type="term" value="F:calcium ion binding"/>
    <property type="evidence" value="ECO:0007669"/>
    <property type="project" value="InterPro"/>
</dbReference>
<comment type="caution">
    <text evidence="3">The sequence shown here is derived from an EMBL/GenBank/DDBJ whole genome shotgun (WGS) entry which is preliminary data.</text>
</comment>
<feature type="region of interest" description="Disordered" evidence="1">
    <location>
        <begin position="288"/>
        <end position="343"/>
    </location>
</feature>
<evidence type="ECO:0000256" key="1">
    <source>
        <dbReference type="SAM" id="MobiDB-lite"/>
    </source>
</evidence>
<feature type="compositionally biased region" description="Pro residues" evidence="1">
    <location>
        <begin position="292"/>
        <end position="303"/>
    </location>
</feature>
<dbReference type="AlphaFoldDB" id="A0A5C5YNT6"/>
<dbReference type="Pfam" id="PF17803">
    <property type="entry name" value="Cadherin_4"/>
    <property type="match status" value="1"/>
</dbReference>
<dbReference type="Proteomes" id="UP000315010">
    <property type="component" value="Unassembled WGS sequence"/>
</dbReference>
<organism evidence="3 4">
    <name type="scientific">Novipirellula herctigrandis</name>
    <dbReference type="NCBI Taxonomy" id="2527986"/>
    <lineage>
        <taxon>Bacteria</taxon>
        <taxon>Pseudomonadati</taxon>
        <taxon>Planctomycetota</taxon>
        <taxon>Planctomycetia</taxon>
        <taxon>Pirellulales</taxon>
        <taxon>Pirellulaceae</taxon>
        <taxon>Novipirellula</taxon>
    </lineage>
</organism>
<dbReference type="GO" id="GO:0016020">
    <property type="term" value="C:membrane"/>
    <property type="evidence" value="ECO:0007669"/>
    <property type="project" value="InterPro"/>
</dbReference>
<dbReference type="Gene3D" id="2.60.40.60">
    <property type="entry name" value="Cadherins"/>
    <property type="match status" value="1"/>
</dbReference>
<reference evidence="3 4" key="1">
    <citation type="submission" date="2019-02" db="EMBL/GenBank/DDBJ databases">
        <title>Deep-cultivation of Planctomycetes and their phenomic and genomic characterization uncovers novel biology.</title>
        <authorList>
            <person name="Wiegand S."/>
            <person name="Jogler M."/>
            <person name="Boedeker C."/>
            <person name="Pinto D."/>
            <person name="Vollmers J."/>
            <person name="Rivas-Marin E."/>
            <person name="Kohn T."/>
            <person name="Peeters S.H."/>
            <person name="Heuer A."/>
            <person name="Rast P."/>
            <person name="Oberbeckmann S."/>
            <person name="Bunk B."/>
            <person name="Jeske O."/>
            <person name="Meyerdierks A."/>
            <person name="Storesund J.E."/>
            <person name="Kallscheuer N."/>
            <person name="Luecker S."/>
            <person name="Lage O.M."/>
            <person name="Pohl T."/>
            <person name="Merkel B.J."/>
            <person name="Hornburger P."/>
            <person name="Mueller R.-W."/>
            <person name="Bruemmer F."/>
            <person name="Labrenz M."/>
            <person name="Spormann A.M."/>
            <person name="Op Den Camp H."/>
            <person name="Overmann J."/>
            <person name="Amann R."/>
            <person name="Jetten M.S.M."/>
            <person name="Mascher T."/>
            <person name="Medema M.H."/>
            <person name="Devos D.P."/>
            <person name="Kaster A.-K."/>
            <person name="Ovreas L."/>
            <person name="Rohde M."/>
            <person name="Galperin M.Y."/>
            <person name="Jogler C."/>
        </authorList>
    </citation>
    <scope>NUCLEOTIDE SEQUENCE [LARGE SCALE GENOMIC DNA]</scope>
    <source>
        <strain evidence="3 4">CA13</strain>
    </source>
</reference>
<feature type="compositionally biased region" description="Acidic residues" evidence="1">
    <location>
        <begin position="306"/>
        <end position="340"/>
    </location>
</feature>
<dbReference type="GO" id="GO:0007156">
    <property type="term" value="P:homophilic cell adhesion via plasma membrane adhesion molecules"/>
    <property type="evidence" value="ECO:0007669"/>
    <property type="project" value="InterPro"/>
</dbReference>
<name>A0A5C5YNT6_9BACT</name>
<dbReference type="Gene3D" id="2.60.40.2810">
    <property type="match status" value="1"/>
</dbReference>
<evidence type="ECO:0000313" key="4">
    <source>
        <dbReference type="Proteomes" id="UP000315010"/>
    </source>
</evidence>
<dbReference type="InterPro" id="IPR040853">
    <property type="entry name" value="RapA2_cadherin-like"/>
</dbReference>
<feature type="domain" description="Cadherin" evidence="2">
    <location>
        <begin position="82"/>
        <end position="202"/>
    </location>
</feature>
<dbReference type="EMBL" id="SJPJ01000002">
    <property type="protein sequence ID" value="TWT76611.1"/>
    <property type="molecule type" value="Genomic_DNA"/>
</dbReference>
<dbReference type="OrthoDB" id="9773411at2"/>
<proteinExistence type="predicted"/>
<evidence type="ECO:0000259" key="2">
    <source>
        <dbReference type="PROSITE" id="PS50268"/>
    </source>
</evidence>
<gene>
    <name evidence="3" type="ORF">CA13_71070</name>
</gene>